<organism evidence="3 4">
    <name type="scientific">Halorubrum glutamatedens</name>
    <dbReference type="NCBI Taxonomy" id="2707018"/>
    <lineage>
        <taxon>Archaea</taxon>
        <taxon>Methanobacteriati</taxon>
        <taxon>Methanobacteriota</taxon>
        <taxon>Stenosarchaea group</taxon>
        <taxon>Halobacteria</taxon>
        <taxon>Halobacteriales</taxon>
        <taxon>Haloferacaceae</taxon>
        <taxon>Halorubrum</taxon>
    </lineage>
</organism>
<protein>
    <recommendedName>
        <fullName evidence="2">DUF7313 domain-containing protein</fullName>
    </recommendedName>
</protein>
<dbReference type="EMBL" id="JBHSKV010000010">
    <property type="protein sequence ID" value="MFC5134641.1"/>
    <property type="molecule type" value="Genomic_DNA"/>
</dbReference>
<feature type="transmembrane region" description="Helical" evidence="1">
    <location>
        <begin position="117"/>
        <end position="137"/>
    </location>
</feature>
<proteinExistence type="predicted"/>
<evidence type="ECO:0000256" key="1">
    <source>
        <dbReference type="SAM" id="Phobius"/>
    </source>
</evidence>
<gene>
    <name evidence="3" type="ORF">ACFPJA_07895</name>
</gene>
<sequence>MDPLQFLVPFGWLSAVGPALPYAILVMAVANMGTRHLAHRRHVEQAKEGDAVEQYGPHTVTNFGLALLSFLFAVHQPTGGTILSFLVVTMIIADLFEFEARNVEARNDMTVEAPKSAIVTSGLVLLYASYYSLFFLVEGFWNQAIVA</sequence>
<reference evidence="3 4" key="1">
    <citation type="journal article" date="2019" name="Int. J. Syst. Evol. Microbiol.">
        <title>The Global Catalogue of Microorganisms (GCM) 10K type strain sequencing project: providing services to taxonomists for standard genome sequencing and annotation.</title>
        <authorList>
            <consortium name="The Broad Institute Genomics Platform"/>
            <consortium name="The Broad Institute Genome Sequencing Center for Infectious Disease"/>
            <person name="Wu L."/>
            <person name="Ma J."/>
        </authorList>
    </citation>
    <scope>NUCLEOTIDE SEQUENCE [LARGE SCALE GENOMIC DNA]</scope>
    <source>
        <strain evidence="3 4">CGMCC 1.16026</strain>
    </source>
</reference>
<dbReference type="Pfam" id="PF23995">
    <property type="entry name" value="DUF7313"/>
    <property type="match status" value="1"/>
</dbReference>
<keyword evidence="1" id="KW-0472">Membrane</keyword>
<accession>A0ABD5QSX0</accession>
<keyword evidence="1" id="KW-0812">Transmembrane</keyword>
<evidence type="ECO:0000313" key="3">
    <source>
        <dbReference type="EMBL" id="MFC5134641.1"/>
    </source>
</evidence>
<feature type="transmembrane region" description="Helical" evidence="1">
    <location>
        <begin position="80"/>
        <end position="96"/>
    </location>
</feature>
<feature type="transmembrane region" description="Helical" evidence="1">
    <location>
        <begin position="12"/>
        <end position="34"/>
    </location>
</feature>
<keyword evidence="4" id="KW-1185">Reference proteome</keyword>
<keyword evidence="1" id="KW-1133">Transmembrane helix</keyword>
<evidence type="ECO:0000313" key="4">
    <source>
        <dbReference type="Proteomes" id="UP001596145"/>
    </source>
</evidence>
<name>A0ABD5QSX0_9EURY</name>
<dbReference type="RefSeq" id="WP_122106169.1">
    <property type="nucleotide sequence ID" value="NZ_JBHSKV010000010.1"/>
</dbReference>
<evidence type="ECO:0000259" key="2">
    <source>
        <dbReference type="Pfam" id="PF23995"/>
    </source>
</evidence>
<dbReference type="AlphaFoldDB" id="A0ABD5QSX0"/>
<feature type="domain" description="DUF7313" evidence="2">
    <location>
        <begin position="2"/>
        <end position="145"/>
    </location>
</feature>
<comment type="caution">
    <text evidence="3">The sequence shown here is derived from an EMBL/GenBank/DDBJ whole genome shotgun (WGS) entry which is preliminary data.</text>
</comment>
<dbReference type="Proteomes" id="UP001596145">
    <property type="component" value="Unassembled WGS sequence"/>
</dbReference>
<dbReference type="InterPro" id="IPR055737">
    <property type="entry name" value="DUF7313"/>
</dbReference>